<dbReference type="Proteomes" id="UP000790377">
    <property type="component" value="Unassembled WGS sequence"/>
</dbReference>
<proteinExistence type="predicted"/>
<sequence>MSTAIEVEWIRKRILCKVPKFPDLITAVIFGAQCDAGLIVQVPIRRGSRSANSSAKILSQLYLCPTRLPQGAGDEVDSDDSYLNEPAVTIPWKLTKRQDGCSAYVSSVVLDSVVGVNGEKAMNLENPFTFYYVNQAHAAVTYPRNDLVEDIARIHYPNPPQNYNLHGGVLVVKHARGNLRKVVHMTQEDTSVVRVAAASALYEGKLQ</sequence>
<protein>
    <submittedName>
        <fullName evidence="1">Uncharacterized protein</fullName>
    </submittedName>
</protein>
<gene>
    <name evidence="1" type="ORF">BJ138DRAFT_1120098</name>
</gene>
<name>A0ACB7ZRM6_9AGAM</name>
<organism evidence="1 2">
    <name type="scientific">Hygrophoropsis aurantiaca</name>
    <dbReference type="NCBI Taxonomy" id="72124"/>
    <lineage>
        <taxon>Eukaryota</taxon>
        <taxon>Fungi</taxon>
        <taxon>Dikarya</taxon>
        <taxon>Basidiomycota</taxon>
        <taxon>Agaricomycotina</taxon>
        <taxon>Agaricomycetes</taxon>
        <taxon>Agaricomycetidae</taxon>
        <taxon>Boletales</taxon>
        <taxon>Coniophorineae</taxon>
        <taxon>Hygrophoropsidaceae</taxon>
        <taxon>Hygrophoropsis</taxon>
    </lineage>
</organism>
<evidence type="ECO:0000313" key="2">
    <source>
        <dbReference type="Proteomes" id="UP000790377"/>
    </source>
</evidence>
<keyword evidence="2" id="KW-1185">Reference proteome</keyword>
<dbReference type="EMBL" id="MU268787">
    <property type="protein sequence ID" value="KAH7903735.1"/>
    <property type="molecule type" value="Genomic_DNA"/>
</dbReference>
<accession>A0ACB7ZRM6</accession>
<reference evidence="1" key="1">
    <citation type="journal article" date="2021" name="New Phytol.">
        <title>Evolutionary innovations through gain and loss of genes in the ectomycorrhizal Boletales.</title>
        <authorList>
            <person name="Wu G."/>
            <person name="Miyauchi S."/>
            <person name="Morin E."/>
            <person name="Kuo A."/>
            <person name="Drula E."/>
            <person name="Varga T."/>
            <person name="Kohler A."/>
            <person name="Feng B."/>
            <person name="Cao Y."/>
            <person name="Lipzen A."/>
            <person name="Daum C."/>
            <person name="Hundley H."/>
            <person name="Pangilinan J."/>
            <person name="Johnson J."/>
            <person name="Barry K."/>
            <person name="LaButti K."/>
            <person name="Ng V."/>
            <person name="Ahrendt S."/>
            <person name="Min B."/>
            <person name="Choi I.G."/>
            <person name="Park H."/>
            <person name="Plett J.M."/>
            <person name="Magnuson J."/>
            <person name="Spatafora J.W."/>
            <person name="Nagy L.G."/>
            <person name="Henrissat B."/>
            <person name="Grigoriev I.V."/>
            <person name="Yang Z.L."/>
            <person name="Xu J."/>
            <person name="Martin F.M."/>
        </authorList>
    </citation>
    <scope>NUCLEOTIDE SEQUENCE</scope>
    <source>
        <strain evidence="1">ATCC 28755</strain>
    </source>
</reference>
<comment type="caution">
    <text evidence="1">The sequence shown here is derived from an EMBL/GenBank/DDBJ whole genome shotgun (WGS) entry which is preliminary data.</text>
</comment>
<evidence type="ECO:0000313" key="1">
    <source>
        <dbReference type="EMBL" id="KAH7903735.1"/>
    </source>
</evidence>